<dbReference type="InterPro" id="IPR050177">
    <property type="entry name" value="Lipid_A_modif_metabolic_enz"/>
</dbReference>
<dbReference type="InParanoid" id="A0A1B4XGS8"/>
<dbReference type="PANTHER" id="PTHR43245">
    <property type="entry name" value="BIFUNCTIONAL POLYMYXIN RESISTANCE PROTEIN ARNA"/>
    <property type="match status" value="1"/>
</dbReference>
<keyword evidence="3" id="KW-1185">Reference proteome</keyword>
<evidence type="ECO:0000313" key="2">
    <source>
        <dbReference type="EMBL" id="BAV34004.1"/>
    </source>
</evidence>
<evidence type="ECO:0000313" key="3">
    <source>
        <dbReference type="Proteomes" id="UP000243180"/>
    </source>
</evidence>
<dbReference type="AlphaFoldDB" id="A0A1B4XGS8"/>
<dbReference type="PANTHER" id="PTHR43245:SF53">
    <property type="entry name" value="EPIMERASE-RELATED"/>
    <property type="match status" value="1"/>
</dbReference>
<sequence length="307" mass="33261">MKILVTGGAGFIGSHLAERLLAAGERVRVLDDLSTGKRENLPRHEALEFIEGDIRDAGLVDRSAQGMDAVVHLAAVASVQASMDDPVRTHQVNFDGTLNLLEASRRHGIKRFVYACSAAVYGDAAAIPVSEEAATRPLSPYAVDKLAGEHYLLHYHRVHGLAATSFRFFNIYGPRQDPSSPYSGVISIFVERLKRNLPVTVYGDGKQTRDFVYVADLADLLARAARGMEGNGGVFNVGTGRQNSLLDLLASLEKISGKKIERRYEPARAGDIRDSCADVARLMAGFGNVPATPFQQGLKKLLESLGD</sequence>
<dbReference type="CDD" id="cd05256">
    <property type="entry name" value="UDP_AE_SDR_e"/>
    <property type="match status" value="1"/>
</dbReference>
<dbReference type="Gene3D" id="3.90.25.10">
    <property type="entry name" value="UDP-galactose 4-epimerase, domain 1"/>
    <property type="match status" value="1"/>
</dbReference>
<gene>
    <name evidence="2" type="ORF">SCL_1701</name>
</gene>
<reference evidence="2 3" key="1">
    <citation type="submission" date="2015-05" db="EMBL/GenBank/DDBJ databases">
        <title>Complete genome sequence of a sulfur-oxidizing gammaproteobacterium strain HA5.</title>
        <authorList>
            <person name="Miura A."/>
            <person name="Kojima H."/>
            <person name="Fukui M."/>
        </authorList>
    </citation>
    <scope>NUCLEOTIDE SEQUENCE [LARGE SCALE GENOMIC DNA]</scope>
    <source>
        <strain evidence="2 3">HA5</strain>
    </source>
</reference>
<dbReference type="FunCoup" id="A0A1B4XGS8">
    <property type="interactions" value="412"/>
</dbReference>
<dbReference type="OrthoDB" id="9803010at2"/>
<evidence type="ECO:0000259" key="1">
    <source>
        <dbReference type="Pfam" id="PF01370"/>
    </source>
</evidence>
<proteinExistence type="predicted"/>
<organism evidence="2 3">
    <name type="scientific">Sulfuricaulis limicola</name>
    <dbReference type="NCBI Taxonomy" id="1620215"/>
    <lineage>
        <taxon>Bacteria</taxon>
        <taxon>Pseudomonadati</taxon>
        <taxon>Pseudomonadota</taxon>
        <taxon>Gammaproteobacteria</taxon>
        <taxon>Acidiferrobacterales</taxon>
        <taxon>Acidiferrobacteraceae</taxon>
        <taxon>Sulfuricaulis</taxon>
    </lineage>
</organism>
<dbReference type="Gene3D" id="3.40.50.720">
    <property type="entry name" value="NAD(P)-binding Rossmann-like Domain"/>
    <property type="match status" value="1"/>
</dbReference>
<accession>A0A1B4XGS8</accession>
<feature type="domain" description="NAD-dependent epimerase/dehydratase" evidence="1">
    <location>
        <begin position="3"/>
        <end position="238"/>
    </location>
</feature>
<dbReference type="Pfam" id="PF01370">
    <property type="entry name" value="Epimerase"/>
    <property type="match status" value="1"/>
</dbReference>
<protein>
    <submittedName>
        <fullName evidence="2">NAD-dependent dehydratase</fullName>
    </submittedName>
</protein>
<name>A0A1B4XGS8_9GAMM</name>
<dbReference type="EMBL" id="AP014879">
    <property type="protein sequence ID" value="BAV34004.1"/>
    <property type="molecule type" value="Genomic_DNA"/>
</dbReference>
<dbReference type="InterPro" id="IPR001509">
    <property type="entry name" value="Epimerase_deHydtase"/>
</dbReference>
<dbReference type="SUPFAM" id="SSF51735">
    <property type="entry name" value="NAD(P)-binding Rossmann-fold domains"/>
    <property type="match status" value="1"/>
</dbReference>
<dbReference type="KEGG" id="slim:SCL_1701"/>
<dbReference type="RefSeq" id="WP_096360797.1">
    <property type="nucleotide sequence ID" value="NZ_AP014879.1"/>
</dbReference>
<dbReference type="InterPro" id="IPR036291">
    <property type="entry name" value="NAD(P)-bd_dom_sf"/>
</dbReference>
<dbReference type="Proteomes" id="UP000243180">
    <property type="component" value="Chromosome"/>
</dbReference>